<evidence type="ECO:0000256" key="2">
    <source>
        <dbReference type="ARBA" id="ARBA00022771"/>
    </source>
</evidence>
<feature type="transmembrane region" description="Helical" evidence="5">
    <location>
        <begin position="654"/>
        <end position="680"/>
    </location>
</feature>
<evidence type="ECO:0000313" key="7">
    <source>
        <dbReference type="EMBL" id="CAE0697698.1"/>
    </source>
</evidence>
<dbReference type="Proteomes" id="UP000789595">
    <property type="component" value="Unassembled WGS sequence"/>
</dbReference>
<dbReference type="InterPro" id="IPR001841">
    <property type="entry name" value="Znf_RING"/>
</dbReference>
<feature type="transmembrane region" description="Helical" evidence="5">
    <location>
        <begin position="338"/>
        <end position="360"/>
    </location>
</feature>
<feature type="transmembrane region" description="Helical" evidence="5">
    <location>
        <begin position="144"/>
        <end position="163"/>
    </location>
</feature>
<feature type="transmembrane region" description="Helical" evidence="5">
    <location>
        <begin position="523"/>
        <end position="539"/>
    </location>
</feature>
<feature type="transmembrane region" description="Helical" evidence="5">
    <location>
        <begin position="77"/>
        <end position="94"/>
    </location>
</feature>
<feature type="transmembrane region" description="Helical" evidence="5">
    <location>
        <begin position="372"/>
        <end position="394"/>
    </location>
</feature>
<evidence type="ECO:0000313" key="9">
    <source>
        <dbReference type="Proteomes" id="UP000789595"/>
    </source>
</evidence>
<reference evidence="8" key="2">
    <citation type="submission" date="2021-11" db="EMBL/GenBank/DDBJ databases">
        <authorList>
            <consortium name="Genoscope - CEA"/>
            <person name="William W."/>
        </authorList>
    </citation>
    <scope>NUCLEOTIDE SEQUENCE</scope>
</reference>
<dbReference type="CDD" id="cd16448">
    <property type="entry name" value="RING-H2"/>
    <property type="match status" value="1"/>
</dbReference>
<feature type="domain" description="RING-type" evidence="6">
    <location>
        <begin position="728"/>
        <end position="771"/>
    </location>
</feature>
<accession>A0A7S4E8X9</accession>
<dbReference type="SUPFAM" id="SSF57850">
    <property type="entry name" value="RING/U-box"/>
    <property type="match status" value="1"/>
</dbReference>
<evidence type="ECO:0000259" key="6">
    <source>
        <dbReference type="PROSITE" id="PS50089"/>
    </source>
</evidence>
<sequence>MSEGSRTRVVVGAAAVAVGWKHRSTLLGYATLPARAFAGVLRAWCRGEEPAGLGRRAAVAVQGALGPEGSFARDRPLVVVGCAAVAGVSVLSLLDRAVGGRVRTALRSKTCRRASIIVAGSATGAFCILEAYEGYGVRSPAMTHVLVCFGIEGISQAVMAAGFKKTFNSLAGRSKTLVFLALNVLRVEGQSPVERGGLRCFTAFLGFSAIQEFEEIAGVQVVVPVARAILKFLILLDHALARVLRHVVRPVVLAGADALVFVIKRVVHPVARLVGRAMRWSYGVVARAADACFDAVLAPAGRAVKKIWSRCGAFLMNRVVYPTTRCARWAYKQIISPLLSAIQDAAVPFASAGAAVAFGQEGVKRLPSLMNAGPFLTAAIAYAGVALVVAAHRVDAVAAKQRRAAFRRDASEARAAEVEGRASGRTLARLSAVLERIGVALYKHADMGLIDLAVAVAARLAKPLGRAVGVCLKLLVLSFEVADSVFSATMMACHAVYRYVRHAVGTAASFVSDAVVSIWKNPFACLLCSIAALAAAYFAHDRGVEIDARATATNLFGPLVAVASRLLAAMRRTAGAARGLVAAALAPRPAYVYFKSWRFAMTVAVPHLVTSTVLRVLGVSKAPIIDSIGTASSKCVLLPVFVLSAANRMVVARVFVGLVQILVLPILLLYFWCALGVFLYEVHQRAQTLSELSDMRAGRAKATAETATVDALVASLATPARVVPAKDCGICLAPLDVTEPFALPCGHQFHNDCARDWVALKREEACCPYCRVNLFS</sequence>
<evidence type="ECO:0000256" key="5">
    <source>
        <dbReference type="SAM" id="Phobius"/>
    </source>
</evidence>
<dbReference type="InterPro" id="IPR011016">
    <property type="entry name" value="Znf_RING-CH"/>
</dbReference>
<keyword evidence="3" id="KW-0862">Zinc</keyword>
<dbReference type="OrthoDB" id="8062037at2759"/>
<organism evidence="7">
    <name type="scientific">Pelagomonas calceolata</name>
    <dbReference type="NCBI Taxonomy" id="35677"/>
    <lineage>
        <taxon>Eukaryota</taxon>
        <taxon>Sar</taxon>
        <taxon>Stramenopiles</taxon>
        <taxon>Ochrophyta</taxon>
        <taxon>Pelagophyceae</taxon>
        <taxon>Pelagomonadales</taxon>
        <taxon>Pelagomonadaceae</taxon>
        <taxon>Pelagomonas</taxon>
    </lineage>
</organism>
<reference evidence="7" key="1">
    <citation type="submission" date="2021-01" db="EMBL/GenBank/DDBJ databases">
        <authorList>
            <person name="Corre E."/>
            <person name="Pelletier E."/>
            <person name="Niang G."/>
            <person name="Scheremetjew M."/>
            <person name="Finn R."/>
            <person name="Kale V."/>
            <person name="Holt S."/>
            <person name="Cochrane G."/>
            <person name="Meng A."/>
            <person name="Brown T."/>
            <person name="Cohen L."/>
        </authorList>
    </citation>
    <scope>NUCLEOTIDE SEQUENCE</scope>
    <source>
        <strain evidence="7">CCMP1756</strain>
    </source>
</reference>
<keyword evidence="2 4" id="KW-0863">Zinc-finger</keyword>
<dbReference type="GO" id="GO:0008270">
    <property type="term" value="F:zinc ion binding"/>
    <property type="evidence" value="ECO:0007669"/>
    <property type="project" value="UniProtKB-KW"/>
</dbReference>
<keyword evidence="1" id="KW-0479">Metal-binding</keyword>
<dbReference type="Gene3D" id="3.30.40.10">
    <property type="entry name" value="Zinc/RING finger domain, C3HC4 (zinc finger)"/>
    <property type="match status" value="1"/>
</dbReference>
<protein>
    <recommendedName>
        <fullName evidence="6">RING-type domain-containing protein</fullName>
    </recommendedName>
</protein>
<dbReference type="EMBL" id="HBIW01015236">
    <property type="protein sequence ID" value="CAE0697698.1"/>
    <property type="molecule type" value="Transcribed_RNA"/>
</dbReference>
<dbReference type="Pfam" id="PF13639">
    <property type="entry name" value="zf-RING_2"/>
    <property type="match status" value="1"/>
</dbReference>
<feature type="transmembrane region" description="Helical" evidence="5">
    <location>
        <begin position="114"/>
        <end position="132"/>
    </location>
</feature>
<proteinExistence type="predicted"/>
<dbReference type="EMBL" id="CAKKNE010000005">
    <property type="protein sequence ID" value="CAH0377956.1"/>
    <property type="molecule type" value="Genomic_DNA"/>
</dbReference>
<evidence type="ECO:0000256" key="4">
    <source>
        <dbReference type="PROSITE-ProRule" id="PRU00175"/>
    </source>
</evidence>
<evidence type="ECO:0000313" key="8">
    <source>
        <dbReference type="EMBL" id="CAH0377956.1"/>
    </source>
</evidence>
<keyword evidence="5" id="KW-0812">Transmembrane</keyword>
<evidence type="ECO:0000256" key="3">
    <source>
        <dbReference type="ARBA" id="ARBA00022833"/>
    </source>
</evidence>
<gene>
    <name evidence="7" type="ORF">PCAL00307_LOCUS13134</name>
    <name evidence="8" type="ORF">PECAL_5P24730</name>
</gene>
<evidence type="ECO:0000256" key="1">
    <source>
        <dbReference type="ARBA" id="ARBA00022723"/>
    </source>
</evidence>
<dbReference type="AlphaFoldDB" id="A0A7S4E8X9"/>
<dbReference type="PROSITE" id="PS50089">
    <property type="entry name" value="ZF_RING_2"/>
    <property type="match status" value="1"/>
</dbReference>
<name>A0A7S4E8X9_9STRA</name>
<dbReference type="SMART" id="SM00184">
    <property type="entry name" value="RING"/>
    <property type="match status" value="1"/>
</dbReference>
<feature type="transmembrane region" description="Helical" evidence="5">
    <location>
        <begin position="551"/>
        <end position="568"/>
    </location>
</feature>
<keyword evidence="5" id="KW-1133">Transmembrane helix</keyword>
<dbReference type="InterPro" id="IPR013083">
    <property type="entry name" value="Znf_RING/FYVE/PHD"/>
</dbReference>
<dbReference type="SMART" id="SM00744">
    <property type="entry name" value="RINGv"/>
    <property type="match status" value="1"/>
</dbReference>
<keyword evidence="9" id="KW-1185">Reference proteome</keyword>
<keyword evidence="5" id="KW-0472">Membrane</keyword>